<dbReference type="GO" id="GO:0016301">
    <property type="term" value="F:kinase activity"/>
    <property type="evidence" value="ECO:0007669"/>
    <property type="project" value="UniProtKB-KW"/>
</dbReference>
<feature type="domain" description="Carbohydrate kinase PfkB" evidence="1">
    <location>
        <begin position="9"/>
        <end position="282"/>
    </location>
</feature>
<dbReference type="InterPro" id="IPR011611">
    <property type="entry name" value="PfkB_dom"/>
</dbReference>
<dbReference type="STRING" id="994479.GCA_000194155_01334"/>
<keyword evidence="3" id="KW-1185">Reference proteome</keyword>
<dbReference type="Proteomes" id="UP000233786">
    <property type="component" value="Unassembled WGS sequence"/>
</dbReference>
<protein>
    <submittedName>
        <fullName evidence="2">Sugar/nucleoside kinase (Ribokinase family)</fullName>
    </submittedName>
</protein>
<dbReference type="Pfam" id="PF00294">
    <property type="entry name" value="PfkB"/>
    <property type="match status" value="1"/>
</dbReference>
<dbReference type="InterPro" id="IPR029056">
    <property type="entry name" value="Ribokinase-like"/>
</dbReference>
<dbReference type="Gene3D" id="3.40.1190.20">
    <property type="match status" value="1"/>
</dbReference>
<proteinExistence type="predicted"/>
<dbReference type="PANTHER" id="PTHR42774:SF3">
    <property type="entry name" value="KETOHEXOKINASE"/>
    <property type="match status" value="1"/>
</dbReference>
<comment type="caution">
    <text evidence="2">The sequence shown here is derived from an EMBL/GenBank/DDBJ whole genome shotgun (WGS) entry which is preliminary data.</text>
</comment>
<dbReference type="EMBL" id="PJNB01000001">
    <property type="protein sequence ID" value="PKW17165.1"/>
    <property type="molecule type" value="Genomic_DNA"/>
</dbReference>
<sequence length="301" mass="31239">MAAPPPRGVFVGLTTLDVVHHVDARPAADQKATATAQFVAAGGPAANAAVTFAGLGGEAVLITAIGRSPIASVIRTDLESWAVRVVDAAGDRTDDAPVSAVAVTRGTGERSIVGIDTTALQVRQAPAIAELVGAADIVLLDGHHPLLAEAAAAAAQAPVVVDAGRWKRTMRPLLPRAQVIIASADFRVPGSETSEATARALVDQGVPTVITTHGDAPVRWWHRGDHGAVQPPNVQVVDTLGAGDVFHGAYCFFACQADADVPTSIERAAAVAALKCATPGPRGWLRRLPELGWHRPLRREE</sequence>
<dbReference type="InterPro" id="IPR052562">
    <property type="entry name" value="Ketohexokinase-related"/>
</dbReference>
<keyword evidence="2" id="KW-0418">Kinase</keyword>
<name>A0A2N3Y2N0_SACSN</name>
<organism evidence="2 3">
    <name type="scientific">Saccharopolyspora spinosa</name>
    <dbReference type="NCBI Taxonomy" id="60894"/>
    <lineage>
        <taxon>Bacteria</taxon>
        <taxon>Bacillati</taxon>
        <taxon>Actinomycetota</taxon>
        <taxon>Actinomycetes</taxon>
        <taxon>Pseudonocardiales</taxon>
        <taxon>Pseudonocardiaceae</taxon>
        <taxon>Saccharopolyspora</taxon>
    </lineage>
</organism>
<dbReference type="AlphaFoldDB" id="A0A2N3Y2N0"/>
<dbReference type="PANTHER" id="PTHR42774">
    <property type="entry name" value="PHOSPHOTRANSFERASE SYSTEM TRANSPORT PROTEIN"/>
    <property type="match status" value="1"/>
</dbReference>
<reference evidence="2" key="1">
    <citation type="submission" date="2017-12" db="EMBL/GenBank/DDBJ databases">
        <title>Sequencing the genomes of 1000 Actinobacteria strains.</title>
        <authorList>
            <person name="Klenk H.-P."/>
        </authorList>
    </citation>
    <scope>NUCLEOTIDE SEQUENCE [LARGE SCALE GENOMIC DNA]</scope>
    <source>
        <strain evidence="2">DSM 44228</strain>
    </source>
</reference>
<dbReference type="OrthoDB" id="9795789at2"/>
<evidence type="ECO:0000313" key="3">
    <source>
        <dbReference type="Proteomes" id="UP000233786"/>
    </source>
</evidence>
<keyword evidence="2" id="KW-0808">Transferase</keyword>
<accession>A0A2N3Y2N0</accession>
<gene>
    <name evidence="2" type="ORF">A8926_5097</name>
</gene>
<evidence type="ECO:0000259" key="1">
    <source>
        <dbReference type="Pfam" id="PF00294"/>
    </source>
</evidence>
<evidence type="ECO:0000313" key="2">
    <source>
        <dbReference type="EMBL" id="PKW17165.1"/>
    </source>
</evidence>
<dbReference type="SUPFAM" id="SSF53613">
    <property type="entry name" value="Ribokinase-like"/>
    <property type="match status" value="1"/>
</dbReference>
<dbReference type="RefSeq" id="WP_044572661.1">
    <property type="nucleotide sequence ID" value="NZ_CP061007.1"/>
</dbReference>